<keyword evidence="2" id="KW-1185">Reference proteome</keyword>
<organism evidence="1 2">
    <name type="scientific">Paramarasmius palmivorus</name>
    <dbReference type="NCBI Taxonomy" id="297713"/>
    <lineage>
        <taxon>Eukaryota</taxon>
        <taxon>Fungi</taxon>
        <taxon>Dikarya</taxon>
        <taxon>Basidiomycota</taxon>
        <taxon>Agaricomycotina</taxon>
        <taxon>Agaricomycetes</taxon>
        <taxon>Agaricomycetidae</taxon>
        <taxon>Agaricales</taxon>
        <taxon>Marasmiineae</taxon>
        <taxon>Marasmiaceae</taxon>
        <taxon>Paramarasmius</taxon>
    </lineage>
</organism>
<evidence type="ECO:0000313" key="1">
    <source>
        <dbReference type="EMBL" id="KAK7022915.1"/>
    </source>
</evidence>
<dbReference type="Proteomes" id="UP001383192">
    <property type="component" value="Unassembled WGS sequence"/>
</dbReference>
<comment type="caution">
    <text evidence="1">The sequence shown here is derived from an EMBL/GenBank/DDBJ whole genome shotgun (WGS) entry which is preliminary data.</text>
</comment>
<gene>
    <name evidence="1" type="ORF">VNI00_016854</name>
</gene>
<proteinExistence type="predicted"/>
<reference evidence="1 2" key="1">
    <citation type="submission" date="2024-01" db="EMBL/GenBank/DDBJ databases">
        <title>A draft genome for a cacao thread blight-causing isolate of Paramarasmius palmivorus.</title>
        <authorList>
            <person name="Baruah I.K."/>
            <person name="Bukari Y."/>
            <person name="Amoako-Attah I."/>
            <person name="Meinhardt L.W."/>
            <person name="Bailey B.A."/>
            <person name="Cohen S.P."/>
        </authorList>
    </citation>
    <scope>NUCLEOTIDE SEQUENCE [LARGE SCALE GENOMIC DNA]</scope>
    <source>
        <strain evidence="1 2">GH-12</strain>
    </source>
</reference>
<accession>A0AAW0BAB4</accession>
<protein>
    <submittedName>
        <fullName evidence="1">Uncharacterized protein</fullName>
    </submittedName>
</protein>
<name>A0AAW0BAB4_9AGAR</name>
<sequence>MRDKRAHIHRNPEAYQPYIMSVEPSSSVPGRPQRCKPITGREFFLQMMKERMKGALYFHVSEEPRVVRLERSKIHESDFRPFLDPDDQTEGASARIECIRVTIASEVDPVFQLYYFEQTRRNGFDLNDSVTRELQGYADGLRRPWYGPILVIWDEDDVVTEANVGETADQILGYLNNFYEDVKRDDSIEYDKVEEEE</sequence>
<evidence type="ECO:0000313" key="2">
    <source>
        <dbReference type="Proteomes" id="UP001383192"/>
    </source>
</evidence>
<dbReference type="AlphaFoldDB" id="A0AAW0BAB4"/>
<dbReference type="EMBL" id="JAYKXP010000143">
    <property type="protein sequence ID" value="KAK7022915.1"/>
    <property type="molecule type" value="Genomic_DNA"/>
</dbReference>